<dbReference type="PANTHER" id="PTHR46727:SF1">
    <property type="entry name" value="E3 SUMO-PROTEIN LIGASE CBX4"/>
    <property type="match status" value="1"/>
</dbReference>
<dbReference type="GO" id="GO:0061665">
    <property type="term" value="F:SUMO ligase activity"/>
    <property type="evidence" value="ECO:0007669"/>
    <property type="project" value="TreeGrafter"/>
</dbReference>
<feature type="region of interest" description="Disordered" evidence="1">
    <location>
        <begin position="197"/>
        <end position="223"/>
    </location>
</feature>
<sequence>GRSEYNSWEPEENILDPRLLDDFENRERQESLLSYRKKGPKAKQPLPGQVPSFARRSNLLSDIPETSQDEERSQKAAAPVHMLHSQSQQYQLNGKGPPQQFSPLYKEQPAVAEQEAIEKNRFYYQLHSNNQPPYEPDFRTYNPPHVKPRDVPEVGNIAWNLPPALQKKWVRDKDSGCLTKVRDITMEMKKLPADLMEYKEPEKAQPSTEKTTYPPPRSSARSGKLKIVQNNNKDGRIVIVMSKFMKNGTPTTKMKAADSRFASDPVPDMDSIVSEAENMKLIKKLGQMNGFAKELEDNPKVSQVEHGHTGPDQPFEAQAMVTKQGEQAEVRGQTPLVLNQPPQLTPVGNRITGKDHVDRTSRFFLTTKPGGSRERFLRLKRHPQDNEYQRGGKRFMTSGIGGPFTFTLTPPDTVRQDPIAFVPCQYVEQEYEYPEQTEPLDLSMATFRSQALVHTKSFTKTQATNTADADRQGQPSKAETQTPLMERVESNSVLQALSNCWSRPFPTFDSVLGNIIVTDITANSLTVTFKEYFPK</sequence>
<evidence type="ECO:0000313" key="2">
    <source>
        <dbReference type="EMBL" id="KAJ3613930.1"/>
    </source>
</evidence>
<feature type="region of interest" description="Disordered" evidence="1">
    <location>
        <begin position="459"/>
        <end position="480"/>
    </location>
</feature>
<dbReference type="Proteomes" id="UP001148018">
    <property type="component" value="Unassembled WGS sequence"/>
</dbReference>
<accession>A0A9Q0IX92</accession>
<comment type="caution">
    <text evidence="2">The sequence shown here is derived from an EMBL/GenBank/DDBJ whole genome shotgun (WGS) entry which is preliminary data.</text>
</comment>
<dbReference type="PANTHER" id="PTHR46727">
    <property type="entry name" value="E3 SUMO-PROTEIN LIGASE CBX4"/>
    <property type="match status" value="1"/>
</dbReference>
<dbReference type="InterPro" id="IPR043531">
    <property type="entry name" value="CBX4"/>
</dbReference>
<evidence type="ECO:0000313" key="3">
    <source>
        <dbReference type="Proteomes" id="UP001148018"/>
    </source>
</evidence>
<protein>
    <submittedName>
        <fullName evidence="2">Uncharacterized protein</fullName>
    </submittedName>
</protein>
<dbReference type="GO" id="GO:0000122">
    <property type="term" value="P:negative regulation of transcription by RNA polymerase II"/>
    <property type="evidence" value="ECO:0007669"/>
    <property type="project" value="TreeGrafter"/>
</dbReference>
<dbReference type="InterPro" id="IPR033773">
    <property type="entry name" value="CBX7_C"/>
</dbReference>
<dbReference type="GO" id="GO:0035102">
    <property type="term" value="C:PRC1 complex"/>
    <property type="evidence" value="ECO:0007669"/>
    <property type="project" value="TreeGrafter"/>
</dbReference>
<evidence type="ECO:0000256" key="1">
    <source>
        <dbReference type="SAM" id="MobiDB-lite"/>
    </source>
</evidence>
<organism evidence="2 3">
    <name type="scientific">Muraenolepis orangiensis</name>
    <name type="common">Patagonian moray cod</name>
    <dbReference type="NCBI Taxonomy" id="630683"/>
    <lineage>
        <taxon>Eukaryota</taxon>
        <taxon>Metazoa</taxon>
        <taxon>Chordata</taxon>
        <taxon>Craniata</taxon>
        <taxon>Vertebrata</taxon>
        <taxon>Euteleostomi</taxon>
        <taxon>Actinopterygii</taxon>
        <taxon>Neopterygii</taxon>
        <taxon>Teleostei</taxon>
        <taxon>Neoteleostei</taxon>
        <taxon>Acanthomorphata</taxon>
        <taxon>Zeiogadaria</taxon>
        <taxon>Gadariae</taxon>
        <taxon>Gadiformes</taxon>
        <taxon>Muraenolepidoidei</taxon>
        <taxon>Muraenolepididae</taxon>
        <taxon>Muraenolepis</taxon>
    </lineage>
</organism>
<dbReference type="GO" id="GO:0032183">
    <property type="term" value="F:SUMO binding"/>
    <property type="evidence" value="ECO:0007669"/>
    <property type="project" value="TreeGrafter"/>
</dbReference>
<gene>
    <name evidence="2" type="ORF">NHX12_017509</name>
</gene>
<keyword evidence="3" id="KW-1185">Reference proteome</keyword>
<dbReference type="EMBL" id="JANIIK010000034">
    <property type="protein sequence ID" value="KAJ3613930.1"/>
    <property type="molecule type" value="Genomic_DNA"/>
</dbReference>
<reference evidence="2" key="1">
    <citation type="submission" date="2022-07" db="EMBL/GenBank/DDBJ databases">
        <title>Chromosome-level genome of Muraenolepis orangiensis.</title>
        <authorList>
            <person name="Kim J."/>
        </authorList>
    </citation>
    <scope>NUCLEOTIDE SEQUENCE</scope>
    <source>
        <strain evidence="2">KU_S4_2022</strain>
        <tissue evidence="2">Muscle</tissue>
    </source>
</reference>
<dbReference type="Pfam" id="PF17218">
    <property type="entry name" value="CBX7_C"/>
    <property type="match status" value="1"/>
</dbReference>
<dbReference type="Gene3D" id="2.40.50.40">
    <property type="match status" value="1"/>
</dbReference>
<proteinExistence type="predicted"/>
<dbReference type="OrthoDB" id="1918685at2759"/>
<feature type="region of interest" description="Disordered" evidence="1">
    <location>
        <begin position="34"/>
        <end position="103"/>
    </location>
</feature>
<dbReference type="GO" id="GO:0016925">
    <property type="term" value="P:protein sumoylation"/>
    <property type="evidence" value="ECO:0007669"/>
    <property type="project" value="TreeGrafter"/>
</dbReference>
<dbReference type="AlphaFoldDB" id="A0A9Q0IX92"/>
<name>A0A9Q0IX92_9TELE</name>
<feature type="non-terminal residue" evidence="2">
    <location>
        <position position="535"/>
    </location>
</feature>